<dbReference type="EMBL" id="SETE01000010">
    <property type="protein sequence ID" value="RYM30790.1"/>
    <property type="molecule type" value="Genomic_DNA"/>
</dbReference>
<dbReference type="OrthoDB" id="1467673at2"/>
<organism evidence="1 2">
    <name type="scientific">Brumimicrobium glaciale</name>
    <dbReference type="NCBI Taxonomy" id="200475"/>
    <lineage>
        <taxon>Bacteria</taxon>
        <taxon>Pseudomonadati</taxon>
        <taxon>Bacteroidota</taxon>
        <taxon>Flavobacteriia</taxon>
        <taxon>Flavobacteriales</taxon>
        <taxon>Crocinitomicaceae</taxon>
        <taxon>Brumimicrobium</taxon>
    </lineage>
</organism>
<protein>
    <submittedName>
        <fullName evidence="1">Uncharacterized protein</fullName>
    </submittedName>
</protein>
<sequence>MRKKIVVISEWKNKEDFQQLKSNVEKNISIADTFYYICSINSSVKIDELPKITNVYYLSKKDFTLFGKLKTPSLRELLIDKSEGVLVVAMEKRSPLLGKVLRNSKLRSVGMEKDTLPDFELSFIDSQLLDGKLFQQINKYLTKIQL</sequence>
<gene>
    <name evidence="1" type="ORF">ERX46_17060</name>
</gene>
<evidence type="ECO:0000313" key="1">
    <source>
        <dbReference type="EMBL" id="RYM30790.1"/>
    </source>
</evidence>
<reference evidence="1 2" key="1">
    <citation type="submission" date="2019-02" db="EMBL/GenBank/DDBJ databases">
        <title>Genome sequence of the sea-ice species Brumimicrobium glaciale.</title>
        <authorList>
            <person name="Bowman J.P."/>
        </authorList>
    </citation>
    <scope>NUCLEOTIDE SEQUENCE [LARGE SCALE GENOMIC DNA]</scope>
    <source>
        <strain evidence="1 2">IC156</strain>
    </source>
</reference>
<dbReference type="RefSeq" id="WP_130095080.1">
    <property type="nucleotide sequence ID" value="NZ_SETE01000010.1"/>
</dbReference>
<dbReference type="Proteomes" id="UP000293952">
    <property type="component" value="Unassembled WGS sequence"/>
</dbReference>
<proteinExistence type="predicted"/>
<comment type="caution">
    <text evidence="1">The sequence shown here is derived from an EMBL/GenBank/DDBJ whole genome shotgun (WGS) entry which is preliminary data.</text>
</comment>
<keyword evidence="2" id="KW-1185">Reference proteome</keyword>
<dbReference type="AlphaFoldDB" id="A0A4Q4KDZ0"/>
<name>A0A4Q4KDZ0_9FLAO</name>
<evidence type="ECO:0000313" key="2">
    <source>
        <dbReference type="Proteomes" id="UP000293952"/>
    </source>
</evidence>
<accession>A0A4Q4KDZ0</accession>